<sequence length="257" mass="28917">MLRELVYNELMGLGKTEAVAKEWGAVAAEFEQVCGQKKKYARADVISFLAHLRKRKLLQSTIHKDLKAIKVVARAQGWGAGPKGEDFPKLPLIKVDPDEIKRTIFSADDVASLIMMGKRILSQTELCYLALSTVYGLRRIEMFRLKAASFPNECHLTVHTAKGGRKTIHLIPPEIAPYLEAFTPYQPDTLTHMFHRIAVATGLKATGGYGWHSIRRSLATELVLSETSSINVMWFMRWTEASIKRELGMLAIYAKKD</sequence>
<comment type="caution">
    <text evidence="2">The sequence shown here is derived from an EMBL/GenBank/DDBJ whole genome shotgun (WGS) entry which is preliminary data.</text>
</comment>
<evidence type="ECO:0008006" key="3">
    <source>
        <dbReference type="Google" id="ProtNLM"/>
    </source>
</evidence>
<dbReference type="InterPro" id="IPR013762">
    <property type="entry name" value="Integrase-like_cat_sf"/>
</dbReference>
<evidence type="ECO:0000313" key="2">
    <source>
        <dbReference type="EMBL" id="GAI41748.1"/>
    </source>
</evidence>
<protein>
    <recommendedName>
        <fullName evidence="3">Tyr recombinase domain-containing protein</fullName>
    </recommendedName>
</protein>
<dbReference type="GO" id="GO:0015074">
    <property type="term" value="P:DNA integration"/>
    <property type="evidence" value="ECO:0007669"/>
    <property type="project" value="InterPro"/>
</dbReference>
<gene>
    <name evidence="2" type="ORF">S06H3_39083</name>
</gene>
<dbReference type="Gene3D" id="1.10.443.10">
    <property type="entry name" value="Intergrase catalytic core"/>
    <property type="match status" value="1"/>
</dbReference>
<keyword evidence="1" id="KW-0233">DNA recombination</keyword>
<organism evidence="2">
    <name type="scientific">marine sediment metagenome</name>
    <dbReference type="NCBI Taxonomy" id="412755"/>
    <lineage>
        <taxon>unclassified sequences</taxon>
        <taxon>metagenomes</taxon>
        <taxon>ecological metagenomes</taxon>
    </lineage>
</organism>
<name>X1NDQ0_9ZZZZ</name>
<dbReference type="GO" id="GO:0003677">
    <property type="term" value="F:DNA binding"/>
    <property type="evidence" value="ECO:0007669"/>
    <property type="project" value="InterPro"/>
</dbReference>
<reference evidence="2" key="1">
    <citation type="journal article" date="2014" name="Front. Microbiol.">
        <title>High frequency of phylogenetically diverse reductive dehalogenase-homologous genes in deep subseafloor sedimentary metagenomes.</title>
        <authorList>
            <person name="Kawai M."/>
            <person name="Futagami T."/>
            <person name="Toyoda A."/>
            <person name="Takaki Y."/>
            <person name="Nishi S."/>
            <person name="Hori S."/>
            <person name="Arai W."/>
            <person name="Tsubouchi T."/>
            <person name="Morono Y."/>
            <person name="Uchiyama I."/>
            <person name="Ito T."/>
            <person name="Fujiyama A."/>
            <person name="Inagaki F."/>
            <person name="Takami H."/>
        </authorList>
    </citation>
    <scope>NUCLEOTIDE SEQUENCE</scope>
    <source>
        <strain evidence="2">Expedition CK06-06</strain>
    </source>
</reference>
<feature type="non-terminal residue" evidence="2">
    <location>
        <position position="257"/>
    </location>
</feature>
<dbReference type="SUPFAM" id="SSF56349">
    <property type="entry name" value="DNA breaking-rejoining enzymes"/>
    <property type="match status" value="1"/>
</dbReference>
<dbReference type="EMBL" id="BARV01023870">
    <property type="protein sequence ID" value="GAI41748.1"/>
    <property type="molecule type" value="Genomic_DNA"/>
</dbReference>
<accession>X1NDQ0</accession>
<dbReference type="AlphaFoldDB" id="X1NDQ0"/>
<proteinExistence type="predicted"/>
<evidence type="ECO:0000256" key="1">
    <source>
        <dbReference type="ARBA" id="ARBA00023172"/>
    </source>
</evidence>
<dbReference type="GO" id="GO:0006310">
    <property type="term" value="P:DNA recombination"/>
    <property type="evidence" value="ECO:0007669"/>
    <property type="project" value="UniProtKB-KW"/>
</dbReference>
<dbReference type="InterPro" id="IPR011010">
    <property type="entry name" value="DNA_brk_join_enz"/>
</dbReference>